<evidence type="ECO:0000256" key="1">
    <source>
        <dbReference type="SAM" id="Phobius"/>
    </source>
</evidence>
<dbReference type="PANTHER" id="PTHR18945">
    <property type="entry name" value="NEUROTRANSMITTER GATED ION CHANNEL"/>
    <property type="match status" value="1"/>
</dbReference>
<dbReference type="SUPFAM" id="SSF90112">
    <property type="entry name" value="Neurotransmitter-gated ion-channel transmembrane pore"/>
    <property type="match status" value="1"/>
</dbReference>
<dbReference type="GO" id="GO:0004888">
    <property type="term" value="F:transmembrane signaling receptor activity"/>
    <property type="evidence" value="ECO:0007669"/>
    <property type="project" value="InterPro"/>
</dbReference>
<keyword evidence="1" id="KW-0812">Transmembrane</keyword>
<dbReference type="AlphaFoldDB" id="A0A0B1TPU4"/>
<dbReference type="OrthoDB" id="5827131at2759"/>
<gene>
    <name evidence="2" type="ORF">OESDEN_00738</name>
</gene>
<organism evidence="2 3">
    <name type="scientific">Oesophagostomum dentatum</name>
    <name type="common">Nodular worm</name>
    <dbReference type="NCBI Taxonomy" id="61180"/>
    <lineage>
        <taxon>Eukaryota</taxon>
        <taxon>Metazoa</taxon>
        <taxon>Ecdysozoa</taxon>
        <taxon>Nematoda</taxon>
        <taxon>Chromadorea</taxon>
        <taxon>Rhabditida</taxon>
        <taxon>Rhabditina</taxon>
        <taxon>Rhabditomorpha</taxon>
        <taxon>Strongyloidea</taxon>
        <taxon>Strongylidae</taxon>
        <taxon>Oesophagostomum</taxon>
    </lineage>
</organism>
<evidence type="ECO:0000313" key="2">
    <source>
        <dbReference type="EMBL" id="KHJ99274.1"/>
    </source>
</evidence>
<dbReference type="Proteomes" id="UP000053660">
    <property type="component" value="Unassembled WGS sequence"/>
</dbReference>
<feature type="transmembrane region" description="Helical" evidence="1">
    <location>
        <begin position="131"/>
        <end position="155"/>
    </location>
</feature>
<keyword evidence="3" id="KW-1185">Reference proteome</keyword>
<feature type="transmembrane region" description="Helical" evidence="1">
    <location>
        <begin position="180"/>
        <end position="204"/>
    </location>
</feature>
<dbReference type="EMBL" id="KN549229">
    <property type="protein sequence ID" value="KHJ99274.1"/>
    <property type="molecule type" value="Genomic_DNA"/>
</dbReference>
<dbReference type="GO" id="GO:0005216">
    <property type="term" value="F:monoatomic ion channel activity"/>
    <property type="evidence" value="ECO:0007669"/>
    <property type="project" value="InterPro"/>
</dbReference>
<keyword evidence="1" id="KW-1133">Transmembrane helix</keyword>
<feature type="transmembrane region" description="Helical" evidence="1">
    <location>
        <begin position="104"/>
        <end position="125"/>
    </location>
</feature>
<dbReference type="Gene3D" id="1.20.58.390">
    <property type="entry name" value="Neurotransmitter-gated ion-channel transmembrane domain"/>
    <property type="match status" value="1"/>
</dbReference>
<feature type="transmembrane region" description="Helical" evidence="1">
    <location>
        <begin position="70"/>
        <end position="92"/>
    </location>
</feature>
<dbReference type="InterPro" id="IPR006201">
    <property type="entry name" value="Neur_channel"/>
</dbReference>
<dbReference type="InterPro" id="IPR036719">
    <property type="entry name" value="Neuro-gated_channel_TM_sf"/>
</dbReference>
<sequence length="205" mass="23074">MMTQSFSAYEYGINATIKPDIVEKDFIATVGNAEWRILNISVNTTFYDTGDYYSYEMNRYVVQMKRNPSFYITMIITPSFVINILSIFGVFLKSADSMGKLGMALTNIMSLTFILGILATALPKTEGLPKIAIYVMVNLFIMVFALTATLFLPYLKRYLAGRVGMSGCGSEKKKRKDDTFYYCAEYGLCALLEIANLINFVILVT</sequence>
<protein>
    <recommendedName>
        <fullName evidence="4">Neurotransmitter-gated ion-channel transmembrane region</fullName>
    </recommendedName>
</protein>
<dbReference type="InterPro" id="IPR038050">
    <property type="entry name" value="Neuro_actylchol_rec"/>
</dbReference>
<proteinExistence type="predicted"/>
<keyword evidence="1" id="KW-0472">Membrane</keyword>
<accession>A0A0B1TPU4</accession>
<reference evidence="2 3" key="1">
    <citation type="submission" date="2014-03" db="EMBL/GenBank/DDBJ databases">
        <title>Draft genome of the hookworm Oesophagostomum dentatum.</title>
        <authorList>
            <person name="Mitreva M."/>
        </authorList>
    </citation>
    <scope>NUCLEOTIDE SEQUENCE [LARGE SCALE GENOMIC DNA]</scope>
    <source>
        <strain evidence="2 3">OD-Hann</strain>
    </source>
</reference>
<name>A0A0B1TPU4_OESDE</name>
<evidence type="ECO:0000313" key="3">
    <source>
        <dbReference type="Proteomes" id="UP000053660"/>
    </source>
</evidence>
<evidence type="ECO:0008006" key="4">
    <source>
        <dbReference type="Google" id="ProtNLM"/>
    </source>
</evidence>
<dbReference type="GO" id="GO:0016020">
    <property type="term" value="C:membrane"/>
    <property type="evidence" value="ECO:0007669"/>
    <property type="project" value="InterPro"/>
</dbReference>